<dbReference type="AlphaFoldDB" id="A0AAP2DDV5"/>
<comment type="caution">
    <text evidence="2">The sequence shown here is derived from an EMBL/GenBank/DDBJ whole genome shotgun (WGS) entry which is preliminary data.</text>
</comment>
<keyword evidence="3" id="KW-1185">Reference proteome</keyword>
<sequence length="214" mass="24471">MTITSTKTSSKLDLTKRYKSYYSASNTPEVLTLEEAHYLSLTGQGDPNGDDFKAGIQAVFPVAYGIKFLCKSRGKDFTVPKLEAQWWFDKRYAGVSMAEAPRQIPRAAWQWRLLIRMPDFVTAEVVASVRKAVLEKKKQPLIAEVCYYTLNEGKVVQMLHNGPFDREPESLQIMQEFMQAHNLKHAGDHHEIYLSDFTKVAPAKFRTILREPVQ</sequence>
<protein>
    <submittedName>
        <fullName evidence="2">GyrI-like domain-containing protein</fullName>
    </submittedName>
</protein>
<gene>
    <name evidence="2" type="ORF">KK078_20360</name>
</gene>
<name>A0AAP2DDV5_9BACT</name>
<evidence type="ECO:0000313" key="2">
    <source>
        <dbReference type="EMBL" id="MBT1688930.1"/>
    </source>
</evidence>
<organism evidence="2 3">
    <name type="scientific">Dawidia soli</name>
    <dbReference type="NCBI Taxonomy" id="2782352"/>
    <lineage>
        <taxon>Bacteria</taxon>
        <taxon>Pseudomonadati</taxon>
        <taxon>Bacteroidota</taxon>
        <taxon>Cytophagia</taxon>
        <taxon>Cytophagales</taxon>
        <taxon>Chryseotaleaceae</taxon>
        <taxon>Dawidia</taxon>
    </lineage>
</organism>
<dbReference type="Gene3D" id="3.20.80.10">
    <property type="entry name" value="Regulatory factor, effector binding domain"/>
    <property type="match status" value="1"/>
</dbReference>
<dbReference type="EMBL" id="JAHESC010000033">
    <property type="protein sequence ID" value="MBT1688930.1"/>
    <property type="molecule type" value="Genomic_DNA"/>
</dbReference>
<dbReference type="Proteomes" id="UP001319180">
    <property type="component" value="Unassembled WGS sequence"/>
</dbReference>
<accession>A0AAP2DDV5</accession>
<dbReference type="InterPro" id="IPR029442">
    <property type="entry name" value="GyrI-like"/>
</dbReference>
<dbReference type="Pfam" id="PF06445">
    <property type="entry name" value="GyrI-like"/>
    <property type="match status" value="1"/>
</dbReference>
<dbReference type="RefSeq" id="WP_254092156.1">
    <property type="nucleotide sequence ID" value="NZ_JAHESC010000033.1"/>
</dbReference>
<evidence type="ECO:0000313" key="3">
    <source>
        <dbReference type="Proteomes" id="UP001319180"/>
    </source>
</evidence>
<feature type="domain" description="GyrI-like small molecule binding" evidence="1">
    <location>
        <begin position="121"/>
        <end position="207"/>
    </location>
</feature>
<dbReference type="SUPFAM" id="SSF55136">
    <property type="entry name" value="Probable bacterial effector-binding domain"/>
    <property type="match status" value="1"/>
</dbReference>
<evidence type="ECO:0000259" key="1">
    <source>
        <dbReference type="Pfam" id="PF06445"/>
    </source>
</evidence>
<reference evidence="2 3" key="1">
    <citation type="submission" date="2021-05" db="EMBL/GenBank/DDBJ databases">
        <title>A Polyphasic approach of four new species of the genus Ohtaekwangia: Ohtaekwangia histidinii sp. nov., Ohtaekwangia cretensis sp. nov., Ohtaekwangia indiensis sp. nov., Ohtaekwangia reichenbachii sp. nov. from diverse environment.</title>
        <authorList>
            <person name="Octaviana S."/>
        </authorList>
    </citation>
    <scope>NUCLEOTIDE SEQUENCE [LARGE SCALE GENOMIC DNA]</scope>
    <source>
        <strain evidence="2 3">PWU37</strain>
    </source>
</reference>
<dbReference type="InterPro" id="IPR011256">
    <property type="entry name" value="Reg_factor_effector_dom_sf"/>
</dbReference>
<proteinExistence type="predicted"/>